<organism evidence="2 3">
    <name type="scientific">Caenorhabditis tropicalis</name>
    <dbReference type="NCBI Taxonomy" id="1561998"/>
    <lineage>
        <taxon>Eukaryota</taxon>
        <taxon>Metazoa</taxon>
        <taxon>Ecdysozoa</taxon>
        <taxon>Nematoda</taxon>
        <taxon>Chromadorea</taxon>
        <taxon>Rhabditida</taxon>
        <taxon>Rhabditina</taxon>
        <taxon>Rhabditomorpha</taxon>
        <taxon>Rhabditoidea</taxon>
        <taxon>Rhabditidae</taxon>
        <taxon>Peloderinae</taxon>
        <taxon>Caenorhabditis</taxon>
    </lineage>
</organism>
<accession>A0A1I7U187</accession>
<evidence type="ECO:0000313" key="2">
    <source>
        <dbReference type="Proteomes" id="UP000095282"/>
    </source>
</evidence>
<dbReference type="WBParaSite" id="Csp11.Scaffold629.g13836.t1">
    <property type="protein sequence ID" value="Csp11.Scaffold629.g13836.t1"/>
    <property type="gene ID" value="Csp11.Scaffold629.g13836"/>
</dbReference>
<reference evidence="3" key="1">
    <citation type="submission" date="2016-11" db="UniProtKB">
        <authorList>
            <consortium name="WormBaseParasite"/>
        </authorList>
    </citation>
    <scope>IDENTIFICATION</scope>
</reference>
<feature type="region of interest" description="Disordered" evidence="1">
    <location>
        <begin position="17"/>
        <end position="37"/>
    </location>
</feature>
<evidence type="ECO:0000313" key="3">
    <source>
        <dbReference type="WBParaSite" id="Csp11.Scaffold629.g13836.t1"/>
    </source>
</evidence>
<name>A0A1I7U187_9PELO</name>
<feature type="compositionally biased region" description="Basic and acidic residues" evidence="1">
    <location>
        <begin position="18"/>
        <end position="37"/>
    </location>
</feature>
<proteinExistence type="predicted"/>
<keyword evidence="2" id="KW-1185">Reference proteome</keyword>
<protein>
    <submittedName>
        <fullName evidence="3">Zinc finger, CCHC-type</fullName>
    </submittedName>
</protein>
<evidence type="ECO:0000256" key="1">
    <source>
        <dbReference type="SAM" id="MobiDB-lite"/>
    </source>
</evidence>
<dbReference type="Proteomes" id="UP000095282">
    <property type="component" value="Unplaced"/>
</dbReference>
<sequence length="78" mass="8933">MHARGVQFRNRSNYTNGLKEEYGKDEEGNMYRSKEEANCSRGPTLTWSMHAKPYDNKKYHGYPSPQGTFIRDAIVGCG</sequence>
<dbReference type="AlphaFoldDB" id="A0A1I7U187"/>